<reference evidence="1 2" key="1">
    <citation type="journal article" date="2015" name="Nature">
        <title>rRNA introns, odd ribosomes, and small enigmatic genomes across a large radiation of phyla.</title>
        <authorList>
            <person name="Brown C.T."/>
            <person name="Hug L.A."/>
            <person name="Thomas B.C."/>
            <person name="Sharon I."/>
            <person name="Castelle C.J."/>
            <person name="Singh A."/>
            <person name="Wilkins M.J."/>
            <person name="Williams K.H."/>
            <person name="Banfield J.F."/>
        </authorList>
    </citation>
    <scope>NUCLEOTIDE SEQUENCE [LARGE SCALE GENOMIC DNA]</scope>
</reference>
<dbReference type="EMBL" id="LBYQ01000006">
    <property type="protein sequence ID" value="KKR55325.1"/>
    <property type="molecule type" value="Genomic_DNA"/>
</dbReference>
<protein>
    <submittedName>
        <fullName evidence="1">Uncharacterized protein</fullName>
    </submittedName>
</protein>
<dbReference type="InterPro" id="IPR043731">
    <property type="entry name" value="DUF5674"/>
</dbReference>
<dbReference type="Pfam" id="PF18924">
    <property type="entry name" value="DUF5674"/>
    <property type="match status" value="1"/>
</dbReference>
<organism evidence="1 2">
    <name type="scientific">Candidatus Curtissbacteria bacterium GW2011_GWA1_40_24</name>
    <dbReference type="NCBI Taxonomy" id="1618406"/>
    <lineage>
        <taxon>Bacteria</taxon>
        <taxon>Candidatus Curtissiibacteriota</taxon>
    </lineage>
</organism>
<accession>A0A0G0U783</accession>
<comment type="caution">
    <text evidence="1">The sequence shown here is derived from an EMBL/GenBank/DDBJ whole genome shotgun (WGS) entry which is preliminary data.</text>
</comment>
<sequence>MIVTKKEPFTNEEIEWLAEELETYIKTVIDIEKNVCSAGASLHADNEQILLEQGSRQDSLWGGGIDLKTLTVGFNAMINLRPKDNNTSNEILDPAKRQRFEYLMKDFFKVLYQQVASE</sequence>
<dbReference type="AlphaFoldDB" id="A0A0G0U783"/>
<dbReference type="Proteomes" id="UP000034489">
    <property type="component" value="Unassembled WGS sequence"/>
</dbReference>
<name>A0A0G0U783_9BACT</name>
<evidence type="ECO:0000313" key="1">
    <source>
        <dbReference type="EMBL" id="KKR55325.1"/>
    </source>
</evidence>
<proteinExistence type="predicted"/>
<gene>
    <name evidence="1" type="ORF">UT92_C0006G0013</name>
</gene>
<evidence type="ECO:0000313" key="2">
    <source>
        <dbReference type="Proteomes" id="UP000034489"/>
    </source>
</evidence>